<dbReference type="Pfam" id="PF00089">
    <property type="entry name" value="Trypsin"/>
    <property type="match status" value="1"/>
</dbReference>
<evidence type="ECO:0000256" key="3">
    <source>
        <dbReference type="ARBA" id="ARBA00022729"/>
    </source>
</evidence>
<protein>
    <submittedName>
        <fullName evidence="12">Vitellin-degrading protease</fullName>
    </submittedName>
</protein>
<dbReference type="KEGG" id="bman:114246835"/>
<dbReference type="PRINTS" id="PR00722">
    <property type="entry name" value="CHYMOTRYPSIN"/>
</dbReference>
<accession>A0A6J2K0Z2</accession>
<evidence type="ECO:0000256" key="2">
    <source>
        <dbReference type="ARBA" id="ARBA00022670"/>
    </source>
</evidence>
<reference evidence="12" key="1">
    <citation type="submission" date="2025-08" db="UniProtKB">
        <authorList>
            <consortium name="RefSeq"/>
        </authorList>
    </citation>
    <scope>IDENTIFICATION</scope>
    <source>
        <tissue evidence="12">Silk gland</tissue>
    </source>
</reference>
<evidence type="ECO:0000256" key="5">
    <source>
        <dbReference type="ARBA" id="ARBA00022825"/>
    </source>
</evidence>
<evidence type="ECO:0000256" key="7">
    <source>
        <dbReference type="ARBA" id="ARBA00023157"/>
    </source>
</evidence>
<dbReference type="PROSITE" id="PS00134">
    <property type="entry name" value="TRYPSIN_HIS"/>
    <property type="match status" value="1"/>
</dbReference>
<dbReference type="SMR" id="A0A6J2K0Z2"/>
<organism evidence="11 12">
    <name type="scientific">Bombyx mandarina</name>
    <name type="common">Wild silk moth</name>
    <name type="synonym">Wild silkworm</name>
    <dbReference type="NCBI Taxonomy" id="7092"/>
    <lineage>
        <taxon>Eukaryota</taxon>
        <taxon>Metazoa</taxon>
        <taxon>Ecdysozoa</taxon>
        <taxon>Arthropoda</taxon>
        <taxon>Hexapoda</taxon>
        <taxon>Insecta</taxon>
        <taxon>Pterygota</taxon>
        <taxon>Neoptera</taxon>
        <taxon>Endopterygota</taxon>
        <taxon>Lepidoptera</taxon>
        <taxon>Glossata</taxon>
        <taxon>Ditrysia</taxon>
        <taxon>Bombycoidea</taxon>
        <taxon>Bombycidae</taxon>
        <taxon>Bombycinae</taxon>
        <taxon>Bombyx</taxon>
    </lineage>
</organism>
<keyword evidence="3 9" id="KW-0732">Signal</keyword>
<keyword evidence="2 8" id="KW-0645">Protease</keyword>
<keyword evidence="11" id="KW-1185">Reference proteome</keyword>
<dbReference type="Gene3D" id="2.40.10.10">
    <property type="entry name" value="Trypsin-like serine proteases"/>
    <property type="match status" value="1"/>
</dbReference>
<dbReference type="InterPro" id="IPR001314">
    <property type="entry name" value="Peptidase_S1A"/>
</dbReference>
<feature type="chain" id="PRO_5027101027" evidence="9">
    <location>
        <begin position="18"/>
        <end position="264"/>
    </location>
</feature>
<keyword evidence="4 8" id="KW-0378">Hydrolase</keyword>
<evidence type="ECO:0000256" key="9">
    <source>
        <dbReference type="SAM" id="SignalP"/>
    </source>
</evidence>
<evidence type="ECO:0000256" key="1">
    <source>
        <dbReference type="ARBA" id="ARBA00007664"/>
    </source>
</evidence>
<dbReference type="PANTHER" id="PTHR24276:SF91">
    <property type="entry name" value="AT26814P-RELATED"/>
    <property type="match status" value="1"/>
</dbReference>
<dbReference type="GeneID" id="114246835"/>
<evidence type="ECO:0000256" key="4">
    <source>
        <dbReference type="ARBA" id="ARBA00022801"/>
    </source>
</evidence>
<evidence type="ECO:0000256" key="6">
    <source>
        <dbReference type="ARBA" id="ARBA00023145"/>
    </source>
</evidence>
<dbReference type="PROSITE" id="PS50240">
    <property type="entry name" value="TRYPSIN_DOM"/>
    <property type="match status" value="1"/>
</dbReference>
<keyword evidence="5 8" id="KW-0720">Serine protease</keyword>
<dbReference type="InterPro" id="IPR009003">
    <property type="entry name" value="Peptidase_S1_PA"/>
</dbReference>
<dbReference type="InterPro" id="IPR033116">
    <property type="entry name" value="TRYPSIN_SER"/>
</dbReference>
<feature type="domain" description="Peptidase S1" evidence="10">
    <location>
        <begin position="28"/>
        <end position="253"/>
    </location>
</feature>
<dbReference type="OrthoDB" id="10059102at2759"/>
<dbReference type="SMART" id="SM00020">
    <property type="entry name" value="Tryp_SPc"/>
    <property type="match status" value="1"/>
</dbReference>
<dbReference type="GO" id="GO:0006508">
    <property type="term" value="P:proteolysis"/>
    <property type="evidence" value="ECO:0007669"/>
    <property type="project" value="UniProtKB-KW"/>
</dbReference>
<feature type="signal peptide" evidence="9">
    <location>
        <begin position="1"/>
        <end position="17"/>
    </location>
</feature>
<dbReference type="InterPro" id="IPR050430">
    <property type="entry name" value="Peptidase_S1"/>
</dbReference>
<dbReference type="CDD" id="cd00190">
    <property type="entry name" value="Tryp_SPc"/>
    <property type="match status" value="1"/>
</dbReference>
<dbReference type="InterPro" id="IPR018114">
    <property type="entry name" value="TRYPSIN_HIS"/>
</dbReference>
<comment type="similarity">
    <text evidence="1">Belongs to the peptidase S1 family.</text>
</comment>
<dbReference type="SUPFAM" id="SSF50494">
    <property type="entry name" value="Trypsin-like serine proteases"/>
    <property type="match status" value="1"/>
</dbReference>
<dbReference type="PROSITE" id="PS00135">
    <property type="entry name" value="TRYPSIN_SER"/>
    <property type="match status" value="1"/>
</dbReference>
<dbReference type="FunFam" id="2.40.10.10:FF:000077">
    <property type="entry name" value="Predicted protein"/>
    <property type="match status" value="1"/>
</dbReference>
<keyword evidence="6" id="KW-0865">Zymogen</keyword>
<dbReference type="InterPro" id="IPR043504">
    <property type="entry name" value="Peptidase_S1_PA_chymotrypsin"/>
</dbReference>
<name>A0A6J2K0Z2_BOMMA</name>
<dbReference type="PANTHER" id="PTHR24276">
    <property type="entry name" value="POLYSERASE-RELATED"/>
    <property type="match status" value="1"/>
</dbReference>
<dbReference type="Proteomes" id="UP000504629">
    <property type="component" value="Unplaced"/>
</dbReference>
<proteinExistence type="inferred from homology"/>
<evidence type="ECO:0000313" key="12">
    <source>
        <dbReference type="RefSeq" id="XP_028035348.1"/>
    </source>
</evidence>
<gene>
    <name evidence="12" type="primary">LOC114246835</name>
</gene>
<dbReference type="RefSeq" id="XP_028035348.1">
    <property type="nucleotide sequence ID" value="XM_028179547.1"/>
</dbReference>
<sequence>MTNSLLICFTILGLAASSPTKPIGDIRIVGGEDIVITEAPYQVSVMFRGAHSCGGTLVAADIVVTAAHCVMSFAPEDYRIRVGSSFHQRDGMLYDVGDLAWHPDFNFASMDNDIAILWLPKPVMFGDTVEAIEMVETNSEIPDGDITIVTGWGHMEEGGGNPSVLQRVIVPKINEAACAEAYSPIYAITPRMLCAGTPEGGKDACQGDSGGPLVHKKKLAGIVSWGLGCARPEYPGVYTKVSALREWVDENITNLRLKHILRRF</sequence>
<evidence type="ECO:0000259" key="10">
    <source>
        <dbReference type="PROSITE" id="PS50240"/>
    </source>
</evidence>
<evidence type="ECO:0000256" key="8">
    <source>
        <dbReference type="RuleBase" id="RU363034"/>
    </source>
</evidence>
<keyword evidence="7" id="KW-1015">Disulfide bond</keyword>
<dbReference type="AlphaFoldDB" id="A0A6J2K0Z2"/>
<dbReference type="InterPro" id="IPR001254">
    <property type="entry name" value="Trypsin_dom"/>
</dbReference>
<dbReference type="GO" id="GO:0004252">
    <property type="term" value="F:serine-type endopeptidase activity"/>
    <property type="evidence" value="ECO:0007669"/>
    <property type="project" value="InterPro"/>
</dbReference>
<evidence type="ECO:0000313" key="11">
    <source>
        <dbReference type="Proteomes" id="UP000504629"/>
    </source>
</evidence>